<accession>A0A1R2CYX6</accession>
<evidence type="ECO:0000313" key="2">
    <source>
        <dbReference type="Proteomes" id="UP000187209"/>
    </source>
</evidence>
<gene>
    <name evidence="1" type="ORF">SteCoe_2700</name>
</gene>
<dbReference type="AlphaFoldDB" id="A0A1R2CYX6"/>
<protein>
    <submittedName>
        <fullName evidence="1">Uncharacterized protein</fullName>
    </submittedName>
</protein>
<sequence length="153" mass="17508">MTTKQEFTDKISNLLALEKKIEKKHKKVIKLIDKFRNIASPEIQICVIRSELVSQLIKLQDMMQEVKEMKDFSSSDCLSMSGSFEDVIKRSPKPANIIIPSDNPKRSSAFSPNLRESVKSINRLNSPESILEDPEIMALISKNRDKLFKKVTK</sequence>
<keyword evidence="2" id="KW-1185">Reference proteome</keyword>
<name>A0A1R2CYX6_9CILI</name>
<comment type="caution">
    <text evidence="1">The sequence shown here is derived from an EMBL/GenBank/DDBJ whole genome shotgun (WGS) entry which is preliminary data.</text>
</comment>
<evidence type="ECO:0000313" key="1">
    <source>
        <dbReference type="EMBL" id="OMJ94214.1"/>
    </source>
</evidence>
<dbReference type="Proteomes" id="UP000187209">
    <property type="component" value="Unassembled WGS sequence"/>
</dbReference>
<proteinExistence type="predicted"/>
<reference evidence="1 2" key="1">
    <citation type="submission" date="2016-11" db="EMBL/GenBank/DDBJ databases">
        <title>The macronuclear genome of Stentor coeruleus: a giant cell with tiny introns.</title>
        <authorList>
            <person name="Slabodnick M."/>
            <person name="Ruby J.G."/>
            <person name="Reiff S.B."/>
            <person name="Swart E.C."/>
            <person name="Gosai S."/>
            <person name="Prabakaran S."/>
            <person name="Witkowska E."/>
            <person name="Larue G.E."/>
            <person name="Fisher S."/>
            <person name="Freeman R.M."/>
            <person name="Gunawardena J."/>
            <person name="Chu W."/>
            <person name="Stover N.A."/>
            <person name="Gregory B.D."/>
            <person name="Nowacki M."/>
            <person name="Derisi J."/>
            <person name="Roy S.W."/>
            <person name="Marshall W.F."/>
            <person name="Sood P."/>
        </authorList>
    </citation>
    <scope>NUCLEOTIDE SEQUENCE [LARGE SCALE GENOMIC DNA]</scope>
    <source>
        <strain evidence="1">WM001</strain>
    </source>
</reference>
<organism evidence="1 2">
    <name type="scientific">Stentor coeruleus</name>
    <dbReference type="NCBI Taxonomy" id="5963"/>
    <lineage>
        <taxon>Eukaryota</taxon>
        <taxon>Sar</taxon>
        <taxon>Alveolata</taxon>
        <taxon>Ciliophora</taxon>
        <taxon>Postciliodesmatophora</taxon>
        <taxon>Heterotrichea</taxon>
        <taxon>Heterotrichida</taxon>
        <taxon>Stentoridae</taxon>
        <taxon>Stentor</taxon>
    </lineage>
</organism>
<dbReference type="EMBL" id="MPUH01000030">
    <property type="protein sequence ID" value="OMJ94214.1"/>
    <property type="molecule type" value="Genomic_DNA"/>
</dbReference>